<keyword evidence="3" id="KW-1185">Reference proteome</keyword>
<evidence type="ECO:0008006" key="4">
    <source>
        <dbReference type="Google" id="ProtNLM"/>
    </source>
</evidence>
<dbReference type="PANTHER" id="PTHR43968:SF13">
    <property type="entry name" value="GLUTATHIONE TRANSFERASE OMEGA-1"/>
    <property type="match status" value="1"/>
</dbReference>
<dbReference type="VEuPathDB" id="FungiDB:AFUB_007400"/>
<dbReference type="HOGENOM" id="CLU_123413_0_0_1"/>
<gene>
    <name evidence="2" type="ORF">AFUB_007400</name>
</gene>
<protein>
    <recommendedName>
        <fullName evidence="4">Glutathione S-transferase</fullName>
    </recommendedName>
</protein>
<evidence type="ECO:0000313" key="3">
    <source>
        <dbReference type="Proteomes" id="UP000001699"/>
    </source>
</evidence>
<evidence type="ECO:0000256" key="1">
    <source>
        <dbReference type="SAM" id="MobiDB-lite"/>
    </source>
</evidence>
<dbReference type="OrthoDB" id="4951845at2759"/>
<dbReference type="GO" id="GO:0005737">
    <property type="term" value="C:cytoplasm"/>
    <property type="evidence" value="ECO:0007669"/>
    <property type="project" value="TreeGrafter"/>
</dbReference>
<accession>B0XPS4</accession>
<dbReference type="EMBL" id="DS499594">
    <property type="protein sequence ID" value="EDP56038.1"/>
    <property type="molecule type" value="Genomic_DNA"/>
</dbReference>
<dbReference type="Gene3D" id="1.20.1050.10">
    <property type="match status" value="1"/>
</dbReference>
<organism evidence="2 3">
    <name type="scientific">Aspergillus fumigatus (strain CBS 144.89 / FGSC A1163 / CEA10)</name>
    <name type="common">Neosartorya fumigata</name>
    <dbReference type="NCBI Taxonomy" id="451804"/>
    <lineage>
        <taxon>Eukaryota</taxon>
        <taxon>Fungi</taxon>
        <taxon>Dikarya</taxon>
        <taxon>Ascomycota</taxon>
        <taxon>Pezizomycotina</taxon>
        <taxon>Eurotiomycetes</taxon>
        <taxon>Eurotiomycetidae</taxon>
        <taxon>Eurotiales</taxon>
        <taxon>Aspergillaceae</taxon>
        <taxon>Aspergillus</taxon>
        <taxon>Aspergillus subgen. Fumigati</taxon>
    </lineage>
</organism>
<dbReference type="Proteomes" id="UP000001699">
    <property type="component" value="Unassembled WGS sequence"/>
</dbReference>
<feature type="region of interest" description="Disordered" evidence="1">
    <location>
        <begin position="168"/>
        <end position="189"/>
    </location>
</feature>
<reference evidence="2 3" key="1">
    <citation type="journal article" date="2008" name="PLoS Genet.">
        <title>Genomic islands in the pathogenic filamentous fungus Aspergillus fumigatus.</title>
        <authorList>
            <person name="Fedorova N.D."/>
            <person name="Khaldi N."/>
            <person name="Joardar V.S."/>
            <person name="Maiti R."/>
            <person name="Amedeo P."/>
            <person name="Anderson M.J."/>
            <person name="Crabtree J."/>
            <person name="Silva J.C."/>
            <person name="Badger J.H."/>
            <person name="Albarraq A."/>
            <person name="Angiuoli S."/>
            <person name="Bussey H."/>
            <person name="Bowyer P."/>
            <person name="Cotty P.J."/>
            <person name="Dyer P.S."/>
            <person name="Egan A."/>
            <person name="Galens K."/>
            <person name="Fraser-Liggett C.M."/>
            <person name="Haas B.J."/>
            <person name="Inman J.M."/>
            <person name="Kent R."/>
            <person name="Lemieux S."/>
            <person name="Malavazi I."/>
            <person name="Orvis J."/>
            <person name="Roemer T."/>
            <person name="Ronning C.M."/>
            <person name="Sundaram J.P."/>
            <person name="Sutton G."/>
            <person name="Turner G."/>
            <person name="Venter J.C."/>
            <person name="White O.R."/>
            <person name="Whitty B.R."/>
            <person name="Youngman P."/>
            <person name="Wolfe K.H."/>
            <person name="Goldman G.H."/>
            <person name="Wortman J.R."/>
            <person name="Jiang B."/>
            <person name="Denning D.W."/>
            <person name="Nierman W.C."/>
        </authorList>
    </citation>
    <scope>NUCLEOTIDE SEQUENCE [LARGE SCALE GENOMIC DNA]</scope>
    <source>
        <strain evidence="3">CBS 144.89 / FGSC A1163 / CEA10</strain>
    </source>
</reference>
<dbReference type="AlphaFoldDB" id="B0XPS4"/>
<dbReference type="InterPro" id="IPR036282">
    <property type="entry name" value="Glutathione-S-Trfase_C_sf"/>
</dbReference>
<proteinExistence type="predicted"/>
<dbReference type="PhylomeDB" id="B0XPS4"/>
<dbReference type="SUPFAM" id="SSF47616">
    <property type="entry name" value="GST C-terminal domain-like"/>
    <property type="match status" value="1"/>
</dbReference>
<sequence length="189" mass="21437">MQRPNAVFLSQTLPQSLWLICKYQEPARNNQVTTMPSVPDAEIYPEASGPAKALVDRHQAEQPLKLHAGWFCSLVPTLACPTGQSDGNDLKLKSFILEYYEEAYPDHQPRLLPGDPYEKARAKVWMDFVTTWVIPALHCFLQYQPQSKDEDVATETDKVRQEFLARLKESTKEMHPGGPTFLGESDFNA</sequence>
<evidence type="ECO:0000313" key="2">
    <source>
        <dbReference type="EMBL" id="EDP56038.1"/>
    </source>
</evidence>
<dbReference type="InterPro" id="IPR050983">
    <property type="entry name" value="GST_Omega/HSP26"/>
</dbReference>
<dbReference type="PANTHER" id="PTHR43968">
    <property type="match status" value="1"/>
</dbReference>
<name>B0XPS4_ASPFC</name>